<dbReference type="Proteomes" id="UP000187203">
    <property type="component" value="Unassembled WGS sequence"/>
</dbReference>
<proteinExistence type="predicted"/>
<organism evidence="1 2">
    <name type="scientific">Corchorus olitorius</name>
    <dbReference type="NCBI Taxonomy" id="93759"/>
    <lineage>
        <taxon>Eukaryota</taxon>
        <taxon>Viridiplantae</taxon>
        <taxon>Streptophyta</taxon>
        <taxon>Embryophyta</taxon>
        <taxon>Tracheophyta</taxon>
        <taxon>Spermatophyta</taxon>
        <taxon>Magnoliopsida</taxon>
        <taxon>eudicotyledons</taxon>
        <taxon>Gunneridae</taxon>
        <taxon>Pentapetalae</taxon>
        <taxon>rosids</taxon>
        <taxon>malvids</taxon>
        <taxon>Malvales</taxon>
        <taxon>Malvaceae</taxon>
        <taxon>Grewioideae</taxon>
        <taxon>Apeibeae</taxon>
        <taxon>Corchorus</taxon>
    </lineage>
</organism>
<sequence>MGELVPSLESILRRDSVFFFWVEGLGMNGEGTECVDGIFLVWMLSWPEVEDVSHPGKR</sequence>
<dbReference type="EMBL" id="AWUE01022038">
    <property type="protein sequence ID" value="OMO59850.1"/>
    <property type="molecule type" value="Genomic_DNA"/>
</dbReference>
<reference evidence="2" key="1">
    <citation type="submission" date="2013-09" db="EMBL/GenBank/DDBJ databases">
        <title>Corchorus olitorius genome sequencing.</title>
        <authorList>
            <person name="Alam M."/>
            <person name="Haque M.S."/>
            <person name="Islam M.S."/>
            <person name="Emdad E.M."/>
            <person name="Islam M.M."/>
            <person name="Ahmed B."/>
            <person name="Halim A."/>
            <person name="Hossen Q.M.M."/>
            <person name="Hossain M.Z."/>
            <person name="Ahmed R."/>
            <person name="Khan M.M."/>
            <person name="Islam R."/>
            <person name="Rashid M.M."/>
            <person name="Khan S.A."/>
            <person name="Rahman M.S."/>
            <person name="Alam M."/>
            <person name="Yahiya A.S."/>
            <person name="Khan M.S."/>
            <person name="Azam M.S."/>
            <person name="Haque T."/>
            <person name="Lashkar M.Z.H."/>
            <person name="Akhand A.I."/>
            <person name="Morshed G."/>
            <person name="Roy S."/>
            <person name="Uddin K.S."/>
            <person name="Rabeya T."/>
            <person name="Hossain A.S."/>
            <person name="Chowdhury A."/>
            <person name="Snigdha A.R."/>
            <person name="Mortoza M.S."/>
            <person name="Matin S.A."/>
            <person name="Hoque S.M.E."/>
            <person name="Islam M.K."/>
            <person name="Roy D.K."/>
            <person name="Haider R."/>
            <person name="Moosa M.M."/>
            <person name="Elias S.M."/>
            <person name="Hasan A.M."/>
            <person name="Jahan S."/>
            <person name="Shafiuddin M."/>
            <person name="Mahmood N."/>
            <person name="Shommy N.S."/>
        </authorList>
    </citation>
    <scope>NUCLEOTIDE SEQUENCE [LARGE SCALE GENOMIC DNA]</scope>
    <source>
        <strain evidence="2">cv. O-4</strain>
    </source>
</reference>
<protein>
    <submittedName>
        <fullName evidence="1">Uncharacterized protein</fullName>
    </submittedName>
</protein>
<accession>A0A1R3GPA7</accession>
<gene>
    <name evidence="1" type="ORF">COLO4_34032</name>
</gene>
<dbReference type="AlphaFoldDB" id="A0A1R3GPA7"/>
<evidence type="ECO:0000313" key="2">
    <source>
        <dbReference type="Proteomes" id="UP000187203"/>
    </source>
</evidence>
<comment type="caution">
    <text evidence="1">The sequence shown here is derived from an EMBL/GenBank/DDBJ whole genome shotgun (WGS) entry which is preliminary data.</text>
</comment>
<name>A0A1R3GPA7_9ROSI</name>
<evidence type="ECO:0000313" key="1">
    <source>
        <dbReference type="EMBL" id="OMO59850.1"/>
    </source>
</evidence>
<keyword evidence="2" id="KW-1185">Reference proteome</keyword>